<dbReference type="Proteomes" id="UP000887458">
    <property type="component" value="Unassembled WGS sequence"/>
</dbReference>
<gene>
    <name evidence="1" type="ORF">DERP_000859</name>
</gene>
<comment type="caution">
    <text evidence="1">The sequence shown here is derived from an EMBL/GenBank/DDBJ whole genome shotgun (WGS) entry which is preliminary data.</text>
</comment>
<evidence type="ECO:0000313" key="1">
    <source>
        <dbReference type="EMBL" id="KAH9416354.1"/>
    </source>
</evidence>
<sequence length="59" mass="6403">MFQKLEKQKAPSESNLSRISHANIDGHSRLYCAILATTSDVATRGLLPPIALGRIEPVS</sequence>
<organism evidence="1 2">
    <name type="scientific">Dermatophagoides pteronyssinus</name>
    <name type="common">European house dust mite</name>
    <dbReference type="NCBI Taxonomy" id="6956"/>
    <lineage>
        <taxon>Eukaryota</taxon>
        <taxon>Metazoa</taxon>
        <taxon>Ecdysozoa</taxon>
        <taxon>Arthropoda</taxon>
        <taxon>Chelicerata</taxon>
        <taxon>Arachnida</taxon>
        <taxon>Acari</taxon>
        <taxon>Acariformes</taxon>
        <taxon>Sarcoptiformes</taxon>
        <taxon>Astigmata</taxon>
        <taxon>Psoroptidia</taxon>
        <taxon>Analgoidea</taxon>
        <taxon>Pyroglyphidae</taxon>
        <taxon>Dermatophagoidinae</taxon>
        <taxon>Dermatophagoides</taxon>
    </lineage>
</organism>
<reference evidence="1 2" key="1">
    <citation type="journal article" date="2018" name="J. Allergy Clin. Immunol.">
        <title>High-quality assembly of Dermatophagoides pteronyssinus genome and transcriptome reveals a wide range of novel allergens.</title>
        <authorList>
            <person name="Liu X.Y."/>
            <person name="Yang K.Y."/>
            <person name="Wang M.Q."/>
            <person name="Kwok J.S."/>
            <person name="Zeng X."/>
            <person name="Yang Z."/>
            <person name="Xiao X.J."/>
            <person name="Lau C.P."/>
            <person name="Li Y."/>
            <person name="Huang Z.M."/>
            <person name="Ba J.G."/>
            <person name="Yim A.K."/>
            <person name="Ouyang C.Y."/>
            <person name="Ngai S.M."/>
            <person name="Chan T.F."/>
            <person name="Leung E.L."/>
            <person name="Liu L."/>
            <person name="Liu Z.G."/>
            <person name="Tsui S.K."/>
        </authorList>
    </citation>
    <scope>NUCLEOTIDE SEQUENCE [LARGE SCALE GENOMIC DNA]</scope>
    <source>
        <strain evidence="1">Derp</strain>
    </source>
</reference>
<accession>A0ABQ8J1D9</accession>
<reference evidence="1 2" key="2">
    <citation type="journal article" date="2022" name="Mol. Biol. Evol.">
        <title>Comparative Genomics Reveals Insights into the Divergent Evolution of Astigmatic Mites and Household Pest Adaptations.</title>
        <authorList>
            <person name="Xiong Q."/>
            <person name="Wan A.T."/>
            <person name="Liu X."/>
            <person name="Fung C.S."/>
            <person name="Xiao X."/>
            <person name="Malainual N."/>
            <person name="Hou J."/>
            <person name="Wang L."/>
            <person name="Wang M."/>
            <person name="Yang K.Y."/>
            <person name="Cui Y."/>
            <person name="Leung E.L."/>
            <person name="Nong W."/>
            <person name="Shin S.K."/>
            <person name="Au S.W."/>
            <person name="Jeong K.Y."/>
            <person name="Chew F.T."/>
            <person name="Hui J.H."/>
            <person name="Leung T.F."/>
            <person name="Tungtrongchitr A."/>
            <person name="Zhong N."/>
            <person name="Liu Z."/>
            <person name="Tsui S.K."/>
        </authorList>
    </citation>
    <scope>NUCLEOTIDE SEQUENCE [LARGE SCALE GENOMIC DNA]</scope>
    <source>
        <strain evidence="1">Derp</strain>
    </source>
</reference>
<protein>
    <submittedName>
        <fullName evidence="1">Uncharacterized protein</fullName>
    </submittedName>
</protein>
<name>A0ABQ8J1D9_DERPT</name>
<dbReference type="EMBL" id="NJHN03000095">
    <property type="protein sequence ID" value="KAH9416354.1"/>
    <property type="molecule type" value="Genomic_DNA"/>
</dbReference>
<evidence type="ECO:0000313" key="2">
    <source>
        <dbReference type="Proteomes" id="UP000887458"/>
    </source>
</evidence>
<proteinExistence type="predicted"/>
<keyword evidence="2" id="KW-1185">Reference proteome</keyword>